<sequence>MWFQLWNQTRSQNSQTQTWVIGCALQAITDNTMYREQKWQ</sequence>
<reference evidence="1 2" key="1">
    <citation type="journal article" date="2013" name="Front. Microbiol.">
        <title>Comparative genomic analyses of the cyanobacterium, Lyngbya aestuarii BL J, a powerful hydrogen producer.</title>
        <authorList>
            <person name="Kothari A."/>
            <person name="Vaughn M."/>
            <person name="Garcia-Pichel F."/>
        </authorList>
    </citation>
    <scope>NUCLEOTIDE SEQUENCE [LARGE SCALE GENOMIC DNA]</scope>
    <source>
        <strain evidence="1 2">BL J</strain>
    </source>
</reference>
<organism evidence="1 2">
    <name type="scientific">Lyngbya aestuarii BL J</name>
    <dbReference type="NCBI Taxonomy" id="1348334"/>
    <lineage>
        <taxon>Bacteria</taxon>
        <taxon>Bacillati</taxon>
        <taxon>Cyanobacteriota</taxon>
        <taxon>Cyanophyceae</taxon>
        <taxon>Oscillatoriophycideae</taxon>
        <taxon>Oscillatoriales</taxon>
        <taxon>Microcoleaceae</taxon>
        <taxon>Lyngbya</taxon>
    </lineage>
</organism>
<evidence type="ECO:0000313" key="2">
    <source>
        <dbReference type="Proteomes" id="UP000017127"/>
    </source>
</evidence>
<proteinExistence type="predicted"/>
<accession>U7QCK9</accession>
<dbReference type="EMBL" id="AUZM01000053">
    <property type="protein sequence ID" value="ERT05604.1"/>
    <property type="molecule type" value="Genomic_DNA"/>
</dbReference>
<name>U7QCK9_9CYAN</name>
<comment type="caution">
    <text evidence="1">The sequence shown here is derived from an EMBL/GenBank/DDBJ whole genome shotgun (WGS) entry which is preliminary data.</text>
</comment>
<protein>
    <submittedName>
        <fullName evidence="1">Uncharacterized protein</fullName>
    </submittedName>
</protein>
<gene>
    <name evidence="1" type="ORF">M595_4435</name>
</gene>
<dbReference type="AlphaFoldDB" id="U7QCK9"/>
<evidence type="ECO:0000313" key="1">
    <source>
        <dbReference type="EMBL" id="ERT05604.1"/>
    </source>
</evidence>
<dbReference type="Proteomes" id="UP000017127">
    <property type="component" value="Unassembled WGS sequence"/>
</dbReference>
<keyword evidence="2" id="KW-1185">Reference proteome</keyword>